<dbReference type="InterPro" id="IPR039421">
    <property type="entry name" value="Type_1_exporter"/>
</dbReference>
<dbReference type="EMBL" id="JACBZH010000001">
    <property type="protein sequence ID" value="NYH91342.1"/>
    <property type="molecule type" value="Genomic_DNA"/>
</dbReference>
<evidence type="ECO:0000313" key="2">
    <source>
        <dbReference type="EMBL" id="NYH91342.1"/>
    </source>
</evidence>
<comment type="caution">
    <text evidence="2">The sequence shown here is derived from an EMBL/GenBank/DDBJ whole genome shotgun (WGS) entry which is preliminary data.</text>
</comment>
<feature type="domain" description="ABC transporter" evidence="1">
    <location>
        <begin position="19"/>
        <end position="52"/>
    </location>
</feature>
<keyword evidence="3" id="KW-1185">Reference proteome</keyword>
<dbReference type="InterPro" id="IPR003439">
    <property type="entry name" value="ABC_transporter-like_ATP-bd"/>
</dbReference>
<protein>
    <submittedName>
        <fullName evidence="2">ABC-type multidrug transport system fused ATPase/permease subunit</fullName>
    </submittedName>
</protein>
<reference evidence="2 3" key="1">
    <citation type="submission" date="2020-07" db="EMBL/GenBank/DDBJ databases">
        <title>Sequencing the genomes of 1000 actinobacteria strains.</title>
        <authorList>
            <person name="Klenk H.-P."/>
        </authorList>
    </citation>
    <scope>NUCLEOTIDE SEQUENCE [LARGE SCALE GENOMIC DNA]</scope>
    <source>
        <strain evidence="2 3">DSM 18448</strain>
    </source>
</reference>
<accession>A0A852ZI73</accession>
<dbReference type="GO" id="GO:0016887">
    <property type="term" value="F:ATP hydrolysis activity"/>
    <property type="evidence" value="ECO:0007669"/>
    <property type="project" value="InterPro"/>
</dbReference>
<dbReference type="PANTHER" id="PTHR43394">
    <property type="entry name" value="ATP-DEPENDENT PERMEASE MDL1, MITOCHONDRIAL"/>
    <property type="match status" value="1"/>
</dbReference>
<proteinExistence type="predicted"/>
<dbReference type="Gene3D" id="3.40.50.300">
    <property type="entry name" value="P-loop containing nucleotide triphosphate hydrolases"/>
    <property type="match status" value="1"/>
</dbReference>
<organism evidence="2 3">
    <name type="scientific">Actinopolymorpha rutila</name>
    <dbReference type="NCBI Taxonomy" id="446787"/>
    <lineage>
        <taxon>Bacteria</taxon>
        <taxon>Bacillati</taxon>
        <taxon>Actinomycetota</taxon>
        <taxon>Actinomycetes</taxon>
        <taxon>Propionibacteriales</taxon>
        <taxon>Actinopolymorphaceae</taxon>
        <taxon>Actinopolymorpha</taxon>
    </lineage>
</organism>
<dbReference type="SUPFAM" id="SSF52540">
    <property type="entry name" value="P-loop containing nucleoside triphosphate hydrolases"/>
    <property type="match status" value="1"/>
</dbReference>
<evidence type="ECO:0000259" key="1">
    <source>
        <dbReference type="Pfam" id="PF00005"/>
    </source>
</evidence>
<gene>
    <name evidence="2" type="ORF">F4554_003980</name>
</gene>
<dbReference type="Proteomes" id="UP000579605">
    <property type="component" value="Unassembled WGS sequence"/>
</dbReference>
<dbReference type="InterPro" id="IPR027417">
    <property type="entry name" value="P-loop_NTPase"/>
</dbReference>
<name>A0A852ZI73_9ACTN</name>
<sequence length="132" mass="14340">MAQRLPGGTDTRLGATWDEGTDLSTGQWQKLALARAFMRTKPLLLFLDEPTASLDAQTEHDLFAHYTAAGQASTACGAVTILVSHRFSTVRTADLIAVVDRGRLTELGDHQQLMAQGGVYAELYTLQARSYA</sequence>
<dbReference type="GO" id="GO:0005524">
    <property type="term" value="F:ATP binding"/>
    <property type="evidence" value="ECO:0007669"/>
    <property type="project" value="InterPro"/>
</dbReference>
<dbReference type="AlphaFoldDB" id="A0A852ZI73"/>
<dbReference type="Pfam" id="PF00005">
    <property type="entry name" value="ABC_tran"/>
    <property type="match status" value="1"/>
</dbReference>
<dbReference type="GO" id="GO:0015421">
    <property type="term" value="F:ABC-type oligopeptide transporter activity"/>
    <property type="evidence" value="ECO:0007669"/>
    <property type="project" value="TreeGrafter"/>
</dbReference>
<evidence type="ECO:0000313" key="3">
    <source>
        <dbReference type="Proteomes" id="UP000579605"/>
    </source>
</evidence>
<dbReference type="RefSeq" id="WP_337796113.1">
    <property type="nucleotide sequence ID" value="NZ_BAAARR010000023.1"/>
</dbReference>
<dbReference type="PANTHER" id="PTHR43394:SF1">
    <property type="entry name" value="ATP-BINDING CASSETTE SUB-FAMILY B MEMBER 10, MITOCHONDRIAL"/>
    <property type="match status" value="1"/>
</dbReference>